<keyword evidence="2" id="KW-0378">Hydrolase</keyword>
<dbReference type="Proteomes" id="UP000655208">
    <property type="component" value="Unassembled WGS sequence"/>
</dbReference>
<evidence type="ECO:0000256" key="1">
    <source>
        <dbReference type="SAM" id="Phobius"/>
    </source>
</evidence>
<name>A0A917WFS5_9ACTN</name>
<accession>A0A917WFS5</accession>
<dbReference type="InterPro" id="IPR026898">
    <property type="entry name" value="PrsW"/>
</dbReference>
<feature type="transmembrane region" description="Helical" evidence="1">
    <location>
        <begin position="55"/>
        <end position="76"/>
    </location>
</feature>
<dbReference type="PANTHER" id="PTHR36844:SF1">
    <property type="entry name" value="PROTEASE PRSW"/>
    <property type="match status" value="1"/>
</dbReference>
<dbReference type="PANTHER" id="PTHR36844">
    <property type="entry name" value="PROTEASE PRSW"/>
    <property type="match status" value="1"/>
</dbReference>
<dbReference type="GO" id="GO:0008233">
    <property type="term" value="F:peptidase activity"/>
    <property type="evidence" value="ECO:0007669"/>
    <property type="project" value="UniProtKB-KW"/>
</dbReference>
<organism evidence="2 3">
    <name type="scientific">Nakamurella endophytica</name>
    <dbReference type="NCBI Taxonomy" id="1748367"/>
    <lineage>
        <taxon>Bacteria</taxon>
        <taxon>Bacillati</taxon>
        <taxon>Actinomycetota</taxon>
        <taxon>Actinomycetes</taxon>
        <taxon>Nakamurellales</taxon>
        <taxon>Nakamurellaceae</taxon>
        <taxon>Nakamurella</taxon>
    </lineage>
</organism>
<proteinExistence type="predicted"/>
<feature type="transmembrane region" description="Helical" evidence="1">
    <location>
        <begin position="88"/>
        <end position="107"/>
    </location>
</feature>
<evidence type="ECO:0000313" key="2">
    <source>
        <dbReference type="EMBL" id="GGL99000.1"/>
    </source>
</evidence>
<keyword evidence="1" id="KW-0812">Transmembrane</keyword>
<protein>
    <submittedName>
        <fullName evidence="2">Protease PrsW</fullName>
    </submittedName>
</protein>
<reference evidence="2" key="2">
    <citation type="submission" date="2020-09" db="EMBL/GenBank/DDBJ databases">
        <authorList>
            <person name="Sun Q."/>
            <person name="Zhou Y."/>
        </authorList>
    </citation>
    <scope>NUCLEOTIDE SEQUENCE</scope>
    <source>
        <strain evidence="2">CGMCC 4.7308</strain>
    </source>
</reference>
<dbReference type="GO" id="GO:0006508">
    <property type="term" value="P:proteolysis"/>
    <property type="evidence" value="ECO:0007669"/>
    <property type="project" value="UniProtKB-KW"/>
</dbReference>
<feature type="transmembrane region" description="Helical" evidence="1">
    <location>
        <begin position="222"/>
        <end position="240"/>
    </location>
</feature>
<reference evidence="2" key="1">
    <citation type="journal article" date="2014" name="Int. J. Syst. Evol. Microbiol.">
        <title>Complete genome sequence of Corynebacterium casei LMG S-19264T (=DSM 44701T), isolated from a smear-ripened cheese.</title>
        <authorList>
            <consortium name="US DOE Joint Genome Institute (JGI-PGF)"/>
            <person name="Walter F."/>
            <person name="Albersmeier A."/>
            <person name="Kalinowski J."/>
            <person name="Ruckert C."/>
        </authorList>
    </citation>
    <scope>NUCLEOTIDE SEQUENCE</scope>
    <source>
        <strain evidence="2">CGMCC 4.7308</strain>
    </source>
</reference>
<feature type="transmembrane region" description="Helical" evidence="1">
    <location>
        <begin position="196"/>
        <end position="215"/>
    </location>
</feature>
<feature type="transmembrane region" description="Helical" evidence="1">
    <location>
        <begin position="152"/>
        <end position="176"/>
    </location>
</feature>
<gene>
    <name evidence="2" type="ORF">GCM10011594_18690</name>
</gene>
<dbReference type="Pfam" id="PF13367">
    <property type="entry name" value="PrsW-protease"/>
    <property type="match status" value="1"/>
</dbReference>
<keyword evidence="1" id="KW-1133">Transmembrane helix</keyword>
<keyword evidence="1" id="KW-0472">Membrane</keyword>
<dbReference type="AlphaFoldDB" id="A0A917WFS5"/>
<sequence>MSLYHHPAAGERTAVIPGTRPGSLPRGTWLAVLLVGAAIFEALRHTLLSTQNPNLLPALILVGALVVPAAFLAFIYSRRLAFDVPGGVLAVAALVGGLIGVIVAGTVEYDTVRRLGTLPMVGVALIEETAKLVLPALLLLWGRYRTPADGLLVGVASGASFAVLETMGYAFVTLIVTRGNVTAVGGVLMERGVLSPAGHMAWTGLTAAALWMAAVERWSARAVLRFVLVFAVAVGLHTAWDSIGTLTGYIVLAVLGLGALAHVTHQLHVRRPASPNEPAVR</sequence>
<feature type="transmembrane region" description="Helical" evidence="1">
    <location>
        <begin position="27"/>
        <end position="43"/>
    </location>
</feature>
<keyword evidence="3" id="KW-1185">Reference proteome</keyword>
<evidence type="ECO:0000313" key="3">
    <source>
        <dbReference type="Proteomes" id="UP000655208"/>
    </source>
</evidence>
<dbReference type="RefSeq" id="WP_188941232.1">
    <property type="nucleotide sequence ID" value="NZ_BMNA01000003.1"/>
</dbReference>
<comment type="caution">
    <text evidence="2">The sequence shown here is derived from an EMBL/GenBank/DDBJ whole genome shotgun (WGS) entry which is preliminary data.</text>
</comment>
<keyword evidence="2" id="KW-0645">Protease</keyword>
<dbReference type="EMBL" id="BMNA01000003">
    <property type="protein sequence ID" value="GGL99000.1"/>
    <property type="molecule type" value="Genomic_DNA"/>
</dbReference>
<feature type="transmembrane region" description="Helical" evidence="1">
    <location>
        <begin position="246"/>
        <end position="264"/>
    </location>
</feature>